<dbReference type="Proteomes" id="UP000320184">
    <property type="component" value="Unassembled WGS sequence"/>
</dbReference>
<reference evidence="6 7" key="1">
    <citation type="journal article" date="2019" name="Nat. Microbiol.">
        <title>Mediterranean grassland soil C-N compound turnover is dependent on rainfall and depth, and is mediated by genomically divergent microorganisms.</title>
        <authorList>
            <person name="Diamond S."/>
            <person name="Andeer P.F."/>
            <person name="Li Z."/>
            <person name="Crits-Christoph A."/>
            <person name="Burstein D."/>
            <person name="Anantharaman K."/>
            <person name="Lane K.R."/>
            <person name="Thomas B.C."/>
            <person name="Pan C."/>
            <person name="Northen T.R."/>
            <person name="Banfield J.F."/>
        </authorList>
    </citation>
    <scope>NUCLEOTIDE SEQUENCE [LARGE SCALE GENOMIC DNA]</scope>
    <source>
        <strain evidence="6">WS_3</strain>
    </source>
</reference>
<dbReference type="InterPro" id="IPR015590">
    <property type="entry name" value="Aldehyde_DH_dom"/>
</dbReference>
<gene>
    <name evidence="6" type="ORF">E6K73_11120</name>
</gene>
<keyword evidence="2" id="KW-0521">NADP</keyword>
<dbReference type="InterPro" id="IPR016160">
    <property type="entry name" value="Ald_DH_CS_CYS"/>
</dbReference>
<dbReference type="FunFam" id="3.40.309.10:FF:000010">
    <property type="entry name" value="Gamma-aminobutyraldehyde dehydrogenase"/>
    <property type="match status" value="1"/>
</dbReference>
<dbReference type="Gene3D" id="3.40.605.10">
    <property type="entry name" value="Aldehyde Dehydrogenase, Chain A, domain 1"/>
    <property type="match status" value="1"/>
</dbReference>
<dbReference type="SUPFAM" id="SSF53720">
    <property type="entry name" value="ALDH-like"/>
    <property type="match status" value="1"/>
</dbReference>
<feature type="region of interest" description="Disordered" evidence="4">
    <location>
        <begin position="1"/>
        <end position="21"/>
    </location>
</feature>
<dbReference type="Gene3D" id="3.40.309.10">
    <property type="entry name" value="Aldehyde Dehydrogenase, Chain A, domain 2"/>
    <property type="match status" value="1"/>
</dbReference>
<dbReference type="InterPro" id="IPR016161">
    <property type="entry name" value="Ald_DH/histidinol_DH"/>
</dbReference>
<dbReference type="GO" id="GO:0004030">
    <property type="term" value="F:aldehyde dehydrogenase [NAD(P)+] activity"/>
    <property type="evidence" value="ECO:0007669"/>
    <property type="project" value="InterPro"/>
</dbReference>
<evidence type="ECO:0000256" key="1">
    <source>
        <dbReference type="ARBA" id="ARBA00009986"/>
    </source>
</evidence>
<evidence type="ECO:0000259" key="5">
    <source>
        <dbReference type="Pfam" id="PF00171"/>
    </source>
</evidence>
<name>A0A538SBQ9_UNCEI</name>
<dbReference type="PROSITE" id="PS00070">
    <property type="entry name" value="ALDEHYDE_DEHYDR_CYS"/>
    <property type="match status" value="1"/>
</dbReference>
<comment type="similarity">
    <text evidence="1">Belongs to the aldehyde dehydrogenase family.</text>
</comment>
<evidence type="ECO:0000313" key="7">
    <source>
        <dbReference type="Proteomes" id="UP000320184"/>
    </source>
</evidence>
<dbReference type="PANTHER" id="PTHR43217:SF1">
    <property type="entry name" value="SUCCINATE SEMIALDEHYDE DEHYDROGENASE [NAD(P)+] SAD"/>
    <property type="match status" value="1"/>
</dbReference>
<dbReference type="CDD" id="cd07100">
    <property type="entry name" value="ALDH_SSADH1_GabD1"/>
    <property type="match status" value="1"/>
</dbReference>
<proteinExistence type="inferred from homology"/>
<accession>A0A538SBQ9</accession>
<dbReference type="InterPro" id="IPR016162">
    <property type="entry name" value="Ald_DH_N"/>
</dbReference>
<dbReference type="Pfam" id="PF00171">
    <property type="entry name" value="Aldedh"/>
    <property type="match status" value="1"/>
</dbReference>
<dbReference type="PANTHER" id="PTHR43217">
    <property type="entry name" value="SUCCINATE SEMIALDEHYDE DEHYDROGENASE [NAD(P)+] SAD"/>
    <property type="match status" value="1"/>
</dbReference>
<dbReference type="EMBL" id="VBOT01000133">
    <property type="protein sequence ID" value="TMQ48804.1"/>
    <property type="molecule type" value="Genomic_DNA"/>
</dbReference>
<evidence type="ECO:0000256" key="2">
    <source>
        <dbReference type="ARBA" id="ARBA00022857"/>
    </source>
</evidence>
<keyword evidence="3" id="KW-0560">Oxidoreductase</keyword>
<dbReference type="FunFam" id="3.40.605.10:FF:000012">
    <property type="entry name" value="NAD-dependent succinate-semialdehyde dehydrogenase"/>
    <property type="match status" value="1"/>
</dbReference>
<dbReference type="InterPro" id="IPR016163">
    <property type="entry name" value="Ald_DH_C"/>
</dbReference>
<feature type="domain" description="Aldehyde dehydrogenase" evidence="5">
    <location>
        <begin position="2"/>
        <end position="449"/>
    </location>
</feature>
<organism evidence="6 7">
    <name type="scientific">Eiseniibacteriota bacterium</name>
    <dbReference type="NCBI Taxonomy" id="2212470"/>
    <lineage>
        <taxon>Bacteria</taxon>
        <taxon>Candidatus Eiseniibacteriota</taxon>
    </lineage>
</organism>
<protein>
    <submittedName>
        <fullName evidence="6">NAD-dependent succinate-semialdehyde dehydrogenase</fullName>
    </submittedName>
</protein>
<evidence type="ECO:0000313" key="6">
    <source>
        <dbReference type="EMBL" id="TMQ48804.1"/>
    </source>
</evidence>
<comment type="caution">
    <text evidence="6">The sequence shown here is derived from an EMBL/GenBank/DDBJ whole genome shotgun (WGS) entry which is preliminary data.</text>
</comment>
<evidence type="ECO:0000256" key="4">
    <source>
        <dbReference type="SAM" id="MobiDB-lite"/>
    </source>
</evidence>
<dbReference type="InterPro" id="IPR047110">
    <property type="entry name" value="GABD/Sad-like"/>
</dbReference>
<evidence type="ECO:0000256" key="3">
    <source>
        <dbReference type="ARBA" id="ARBA00023002"/>
    </source>
</evidence>
<sequence length="452" mass="48875">MRSVNPATGEPIAEYPEHDPAEVQRRLERAAATFATWRRTSFAERSAILVSVARVLRQDRDRFARLMTTEMGKPIAQAEAEVEKCAWCCEHFAEHAERYLAPREIATDAARSLVRYDPLGVVLAIMPWNFPFWQVIRCAAPALMAGDTVVLKHASNVCGCALALESLFGDAGAPPGLFTALLVSSARVEALIEHPRVAAVSLTGSETAGIAVGRSAGAALKKTVLELGGSDPFIVLADADLEAVVPQAVAARVQNNGESCIAAKRFIVEEPIAERFERALGERMAALRVGDPLERTSDVGPLARADLRDELDRQVRESVERGAVLATGGRRLDGPGWYYSSTVLSRVTPGMPAFDEETFGPLAAVSRVPGAEQAVELANRSRYGLGASVWTRDRERGEALTRDLEAGATFVNGIVKSDPRLPFGGVKRSGYGRELSAAGIREFVNLKTVWVR</sequence>
<dbReference type="GO" id="GO:0004777">
    <property type="term" value="F:succinate-semialdehyde dehydrogenase (NAD+) activity"/>
    <property type="evidence" value="ECO:0007669"/>
    <property type="project" value="TreeGrafter"/>
</dbReference>
<dbReference type="InterPro" id="IPR044148">
    <property type="entry name" value="ALDH_GabD1-like"/>
</dbReference>
<dbReference type="AlphaFoldDB" id="A0A538SBQ9"/>